<dbReference type="PANTHER" id="PTHR43804:SF7">
    <property type="entry name" value="LD18447P"/>
    <property type="match status" value="1"/>
</dbReference>
<gene>
    <name evidence="8" type="primary">prfA</name>
    <name evidence="11" type="ORF">SAMN02983006_00369</name>
</gene>
<feature type="domain" description="Prokaryotic-type class I peptide chain release factors" evidence="10">
    <location>
        <begin position="229"/>
        <end position="245"/>
    </location>
</feature>
<keyword evidence="5 8" id="KW-0963">Cytoplasm</keyword>
<organism evidence="11 12">
    <name type="scientific">Halanaerobium salsuginis</name>
    <dbReference type="NCBI Taxonomy" id="29563"/>
    <lineage>
        <taxon>Bacteria</taxon>
        <taxon>Bacillati</taxon>
        <taxon>Bacillota</taxon>
        <taxon>Clostridia</taxon>
        <taxon>Halanaerobiales</taxon>
        <taxon>Halanaerobiaceae</taxon>
        <taxon>Halanaerobium</taxon>
    </lineage>
</organism>
<feature type="region of interest" description="Disordered" evidence="9">
    <location>
        <begin position="281"/>
        <end position="308"/>
    </location>
</feature>
<dbReference type="FunFam" id="3.30.70.1660:FF:000004">
    <property type="entry name" value="Peptide chain release factor 1"/>
    <property type="match status" value="1"/>
</dbReference>
<evidence type="ECO:0000256" key="8">
    <source>
        <dbReference type="HAMAP-Rule" id="MF_00093"/>
    </source>
</evidence>
<dbReference type="EMBL" id="FOTI01000003">
    <property type="protein sequence ID" value="SFL17536.1"/>
    <property type="molecule type" value="Genomic_DNA"/>
</dbReference>
<dbReference type="SMART" id="SM00937">
    <property type="entry name" value="PCRF"/>
    <property type="match status" value="1"/>
</dbReference>
<sequence length="357" mass="40387">MFDLEEKLDKLVDNYQKLNKKLSDPEIINDSDKYQKLLKKHAKLKKIIDKYQEYKTAKQGLAEAREMLELDDDPDVQELAEMEIAELEPKFNKLEERLPIMLLPDDPNDEKNVIVEIRAGAGGDEAALFAADLYRMYARFAEGKGWVVEVMSANPSGAGGYKEMIFTIEGTDIFKYLKYESGVHRVQRVPSTESSGRIHTSTATVAVLPEAEEVDVEIDSNDLKVDVYRSSGPGGQSVNTTDSAVRITHLPTGLTVSCQDEKSQHKNKAKAMRVLRARLQEKKEQEKQAERAEARKSQVGTGDRSEKIRTYNFPQGRVSDHRINLTLHQLDNILDGDLDPVIEALIEEDNLKRLEKI</sequence>
<feature type="modified residue" description="N5-methylglutamine" evidence="8">
    <location>
        <position position="236"/>
    </location>
</feature>
<dbReference type="GO" id="GO:0016149">
    <property type="term" value="F:translation release factor activity, codon specific"/>
    <property type="evidence" value="ECO:0007669"/>
    <property type="project" value="UniProtKB-UniRule"/>
</dbReference>
<evidence type="ECO:0000256" key="1">
    <source>
        <dbReference type="ARBA" id="ARBA00002986"/>
    </source>
</evidence>
<evidence type="ECO:0000256" key="3">
    <source>
        <dbReference type="ARBA" id="ARBA00010835"/>
    </source>
</evidence>
<dbReference type="AlphaFoldDB" id="A0A1I4FL00"/>
<dbReference type="HAMAP" id="MF_00093">
    <property type="entry name" value="Rel_fac_1"/>
    <property type="match status" value="1"/>
</dbReference>
<dbReference type="InterPro" id="IPR000352">
    <property type="entry name" value="Pep_chain_release_fac_I"/>
</dbReference>
<dbReference type="InterPro" id="IPR004373">
    <property type="entry name" value="RF-1"/>
</dbReference>
<evidence type="ECO:0000256" key="2">
    <source>
        <dbReference type="ARBA" id="ARBA00004496"/>
    </source>
</evidence>
<comment type="function">
    <text evidence="1 8">Peptide chain release factor 1 directs the termination of translation in response to the peptide chain termination codons UAG and UAA.</text>
</comment>
<dbReference type="SUPFAM" id="SSF75620">
    <property type="entry name" value="Release factor"/>
    <property type="match status" value="1"/>
</dbReference>
<evidence type="ECO:0000256" key="9">
    <source>
        <dbReference type="SAM" id="MobiDB-lite"/>
    </source>
</evidence>
<dbReference type="Proteomes" id="UP000199006">
    <property type="component" value="Unassembled WGS sequence"/>
</dbReference>
<dbReference type="InterPro" id="IPR045853">
    <property type="entry name" value="Pep_chain_release_fac_I_sf"/>
</dbReference>
<evidence type="ECO:0000256" key="6">
    <source>
        <dbReference type="ARBA" id="ARBA00022917"/>
    </source>
</evidence>
<dbReference type="FunFam" id="3.30.70.1660:FF:000002">
    <property type="entry name" value="Peptide chain release factor 1"/>
    <property type="match status" value="1"/>
</dbReference>
<name>A0A1I4FL00_9FIRM</name>
<comment type="similarity">
    <text evidence="3 8">Belongs to the prokaryotic/mitochondrial release factor family.</text>
</comment>
<evidence type="ECO:0000256" key="7">
    <source>
        <dbReference type="ARBA" id="ARBA00050039"/>
    </source>
</evidence>
<proteinExistence type="inferred from homology"/>
<dbReference type="OrthoDB" id="9806673at2"/>
<keyword evidence="4 8" id="KW-0488">Methylation</keyword>
<dbReference type="PANTHER" id="PTHR43804">
    <property type="entry name" value="LD18447P"/>
    <property type="match status" value="1"/>
</dbReference>
<dbReference type="STRING" id="29563.SAMN02983006_00369"/>
<dbReference type="Pfam" id="PF03462">
    <property type="entry name" value="PCRF"/>
    <property type="match status" value="1"/>
</dbReference>
<evidence type="ECO:0000256" key="4">
    <source>
        <dbReference type="ARBA" id="ARBA00022481"/>
    </source>
</evidence>
<evidence type="ECO:0000313" key="11">
    <source>
        <dbReference type="EMBL" id="SFL17536.1"/>
    </source>
</evidence>
<dbReference type="Gene3D" id="3.30.160.20">
    <property type="match status" value="1"/>
</dbReference>
<dbReference type="Gene3D" id="3.30.70.1660">
    <property type="match status" value="2"/>
</dbReference>
<dbReference type="Gene3D" id="6.10.140.1950">
    <property type="match status" value="1"/>
</dbReference>
<dbReference type="NCBIfam" id="NF001859">
    <property type="entry name" value="PRK00591.1"/>
    <property type="match status" value="1"/>
</dbReference>
<accession>A0A1I4FL00</accession>
<dbReference type="Pfam" id="PF00472">
    <property type="entry name" value="RF-1"/>
    <property type="match status" value="1"/>
</dbReference>
<dbReference type="FunFam" id="3.30.160.20:FF:000004">
    <property type="entry name" value="Peptide chain release factor 1"/>
    <property type="match status" value="1"/>
</dbReference>
<dbReference type="PROSITE" id="PS00745">
    <property type="entry name" value="RF_PROK_I"/>
    <property type="match status" value="1"/>
</dbReference>
<dbReference type="GO" id="GO:0005829">
    <property type="term" value="C:cytosol"/>
    <property type="evidence" value="ECO:0007669"/>
    <property type="project" value="UniProtKB-ARBA"/>
</dbReference>
<dbReference type="InterPro" id="IPR005139">
    <property type="entry name" value="PCRF"/>
</dbReference>
<comment type="subcellular location">
    <subcellularLocation>
        <location evidence="2 8">Cytoplasm</location>
    </subcellularLocation>
</comment>
<keyword evidence="12" id="KW-1185">Reference proteome</keyword>
<keyword evidence="6 8" id="KW-0648">Protein biosynthesis</keyword>
<comment type="PTM">
    <text evidence="8">Methylated by PrmC. Methylation increases the termination efficiency of RF1.</text>
</comment>
<evidence type="ECO:0000259" key="10">
    <source>
        <dbReference type="PROSITE" id="PS00745"/>
    </source>
</evidence>
<reference evidence="11 12" key="1">
    <citation type="submission" date="2016-10" db="EMBL/GenBank/DDBJ databases">
        <authorList>
            <person name="de Groot N.N."/>
        </authorList>
    </citation>
    <scope>NUCLEOTIDE SEQUENCE [LARGE SCALE GENOMIC DNA]</scope>
    <source>
        <strain evidence="11 12">ATCC 51327</strain>
    </source>
</reference>
<evidence type="ECO:0000313" key="12">
    <source>
        <dbReference type="Proteomes" id="UP000199006"/>
    </source>
</evidence>
<dbReference type="NCBIfam" id="TIGR00019">
    <property type="entry name" value="prfA"/>
    <property type="match status" value="1"/>
</dbReference>
<evidence type="ECO:0000256" key="5">
    <source>
        <dbReference type="ARBA" id="ARBA00022490"/>
    </source>
</evidence>
<dbReference type="InterPro" id="IPR050057">
    <property type="entry name" value="Prokaryotic/Mito_RF"/>
</dbReference>
<feature type="compositionally biased region" description="Basic and acidic residues" evidence="9">
    <location>
        <begin position="281"/>
        <end position="296"/>
    </location>
</feature>
<protein>
    <recommendedName>
        <fullName evidence="7 8">Peptide chain release factor 1</fullName>
        <shortName evidence="8">RF-1</shortName>
    </recommendedName>
</protein>
<dbReference type="RefSeq" id="WP_089858749.1">
    <property type="nucleotide sequence ID" value="NZ_FOTI01000003.1"/>
</dbReference>